<comment type="caution">
    <text evidence="3">The sequence shown here is derived from an EMBL/GenBank/DDBJ whole genome shotgun (WGS) entry which is preliminary data.</text>
</comment>
<evidence type="ECO:0000256" key="1">
    <source>
        <dbReference type="SAM" id="MobiDB-lite"/>
    </source>
</evidence>
<evidence type="ECO:0000313" key="4">
    <source>
        <dbReference type="Proteomes" id="UP000546642"/>
    </source>
</evidence>
<dbReference type="RefSeq" id="WP_184073415.1">
    <property type="nucleotide sequence ID" value="NZ_JACHDS010000001.1"/>
</dbReference>
<accession>A0A7X0D3X0</accession>
<dbReference type="EMBL" id="JACHDS010000001">
    <property type="protein sequence ID" value="MBB6170643.1"/>
    <property type="molecule type" value="Genomic_DNA"/>
</dbReference>
<keyword evidence="2" id="KW-0472">Membrane</keyword>
<keyword evidence="2" id="KW-0812">Transmembrane</keyword>
<proteinExistence type="predicted"/>
<feature type="transmembrane region" description="Helical" evidence="2">
    <location>
        <begin position="21"/>
        <end position="45"/>
    </location>
</feature>
<keyword evidence="4" id="KW-1185">Reference proteome</keyword>
<protein>
    <submittedName>
        <fullName evidence="3">Uncharacterized protein</fullName>
    </submittedName>
</protein>
<feature type="region of interest" description="Disordered" evidence="1">
    <location>
        <begin position="458"/>
        <end position="482"/>
    </location>
</feature>
<dbReference type="Proteomes" id="UP000546642">
    <property type="component" value="Unassembled WGS sequence"/>
</dbReference>
<name>A0A7X0D3X0_9ACTN</name>
<evidence type="ECO:0000313" key="3">
    <source>
        <dbReference type="EMBL" id="MBB6170643.1"/>
    </source>
</evidence>
<sequence>MTVPIPHPPSASDRGSSFIEFAGATLLIGTLCAFVLFSVGGAGGLGETIRNGINDSICRAFTGLGLGDCELSEQAAPPPQPPPICDVRTASRDRSLDGSFRNVRVEVAAGDQIVYQTDPVTGEPRAVYTTTGNSSVGVEASEKTEIGDLDRLLGQEKSSYEAFIQGGLGMHLNYEFEGADAHQQAEAMQELRRGNAFQDWAAVAMGTQGVAAEAGAGELARGIERGLTDFFGGDTDAVDRKYEQLLPDSVTVDLNMSAGAQGGLGLEGGGLGAEVSAGLEANASNQVKIDRDMNRTHTMSMSLDAELKLEGTADYSGALPASVSAAAEAAGGAGLTQRTQFDSDGNPVQAEIEIEYELGYSVGMSGEIELDLPEGVEIENPLSDDIELAGEHVRVRQTLSLDLTDDANREAYEQAFNTDTGFAAIPNPVAMADLDNARGLGERFAEDGTQTQTVYNVDKDDGDGYGASRGGFGGSLNTESTEESELLSMHHRDNRQPGARWEEVDCGV</sequence>
<gene>
    <name evidence="3" type="ORF">HNR23_000703</name>
</gene>
<organism evidence="3 4">
    <name type="scientific">Nocardiopsis mwathae</name>
    <dbReference type="NCBI Taxonomy" id="1472723"/>
    <lineage>
        <taxon>Bacteria</taxon>
        <taxon>Bacillati</taxon>
        <taxon>Actinomycetota</taxon>
        <taxon>Actinomycetes</taxon>
        <taxon>Streptosporangiales</taxon>
        <taxon>Nocardiopsidaceae</taxon>
        <taxon>Nocardiopsis</taxon>
    </lineage>
</organism>
<evidence type="ECO:0000256" key="2">
    <source>
        <dbReference type="SAM" id="Phobius"/>
    </source>
</evidence>
<dbReference type="AlphaFoldDB" id="A0A7X0D3X0"/>
<reference evidence="3 4" key="1">
    <citation type="submission" date="2020-08" db="EMBL/GenBank/DDBJ databases">
        <title>Sequencing the genomes of 1000 actinobacteria strains.</title>
        <authorList>
            <person name="Klenk H.-P."/>
        </authorList>
    </citation>
    <scope>NUCLEOTIDE SEQUENCE [LARGE SCALE GENOMIC DNA]</scope>
    <source>
        <strain evidence="3 4">DSM 46659</strain>
    </source>
</reference>
<feature type="compositionally biased region" description="Gly residues" evidence="1">
    <location>
        <begin position="464"/>
        <end position="474"/>
    </location>
</feature>
<keyword evidence="2" id="KW-1133">Transmembrane helix</keyword>